<reference evidence="3" key="1">
    <citation type="journal article" date="2016" name="Nat. Commun.">
        <title>The Gonium pectorale genome demonstrates co-option of cell cycle regulation during the evolution of multicellularity.</title>
        <authorList>
            <person name="Hanschen E.R."/>
            <person name="Marriage T.N."/>
            <person name="Ferris P.J."/>
            <person name="Hamaji T."/>
            <person name="Toyoda A."/>
            <person name="Fujiyama A."/>
            <person name="Neme R."/>
            <person name="Noguchi H."/>
            <person name="Minakuchi Y."/>
            <person name="Suzuki M."/>
            <person name="Kawai-Toyooka H."/>
            <person name="Smith D.R."/>
            <person name="Sparks H."/>
            <person name="Anderson J."/>
            <person name="Bakaric R."/>
            <person name="Luria V."/>
            <person name="Karger A."/>
            <person name="Kirschner M.W."/>
            <person name="Durand P.M."/>
            <person name="Michod R.E."/>
            <person name="Nozaki H."/>
            <person name="Olson B.J."/>
        </authorList>
    </citation>
    <scope>NUCLEOTIDE SEQUENCE [LARGE SCALE GENOMIC DNA]</scope>
    <source>
        <strain evidence="3">NIES-2863</strain>
    </source>
</reference>
<feature type="region of interest" description="Disordered" evidence="1">
    <location>
        <begin position="68"/>
        <end position="94"/>
    </location>
</feature>
<dbReference type="AlphaFoldDB" id="A0A150GYR8"/>
<name>A0A150GYR8_GONPE</name>
<dbReference type="EMBL" id="LSYV01000004">
    <property type="protein sequence ID" value="KXZ54944.1"/>
    <property type="molecule type" value="Genomic_DNA"/>
</dbReference>
<evidence type="ECO:0000313" key="2">
    <source>
        <dbReference type="EMBL" id="KXZ54944.1"/>
    </source>
</evidence>
<protein>
    <submittedName>
        <fullName evidence="2">Uncharacterized protein</fullName>
    </submittedName>
</protein>
<organism evidence="2 3">
    <name type="scientific">Gonium pectorale</name>
    <name type="common">Green alga</name>
    <dbReference type="NCBI Taxonomy" id="33097"/>
    <lineage>
        <taxon>Eukaryota</taxon>
        <taxon>Viridiplantae</taxon>
        <taxon>Chlorophyta</taxon>
        <taxon>core chlorophytes</taxon>
        <taxon>Chlorophyceae</taxon>
        <taxon>CS clade</taxon>
        <taxon>Chlamydomonadales</taxon>
        <taxon>Volvocaceae</taxon>
        <taxon>Gonium</taxon>
    </lineage>
</organism>
<dbReference type="OrthoDB" id="543322at2759"/>
<keyword evidence="3" id="KW-1185">Reference proteome</keyword>
<evidence type="ECO:0000313" key="3">
    <source>
        <dbReference type="Proteomes" id="UP000075714"/>
    </source>
</evidence>
<evidence type="ECO:0000256" key="1">
    <source>
        <dbReference type="SAM" id="MobiDB-lite"/>
    </source>
</evidence>
<dbReference type="InterPro" id="IPR006311">
    <property type="entry name" value="TAT_signal"/>
</dbReference>
<sequence length="119" mass="12200">MATMMRCNVARSAARPSRASAVVVRASAEPSRRVVLGLVAGAVAGALLMAPQEASAIRIPSQEFTGGLVTGGGNSPKSPTAASMESYTLEGTKKQGVSVKTKKKLLAKVREQAQKSASS</sequence>
<comment type="caution">
    <text evidence="2">The sequence shown here is derived from an EMBL/GenBank/DDBJ whole genome shotgun (WGS) entry which is preliminary data.</text>
</comment>
<gene>
    <name evidence="2" type="ORF">GPECTOR_3g113</name>
</gene>
<proteinExistence type="predicted"/>
<dbReference type="Proteomes" id="UP000075714">
    <property type="component" value="Unassembled WGS sequence"/>
</dbReference>
<feature type="compositionally biased region" description="Polar residues" evidence="1">
    <location>
        <begin position="75"/>
        <end position="86"/>
    </location>
</feature>
<dbReference type="PROSITE" id="PS51318">
    <property type="entry name" value="TAT"/>
    <property type="match status" value="1"/>
</dbReference>
<accession>A0A150GYR8</accession>